<evidence type="ECO:0000313" key="1">
    <source>
        <dbReference type="EMBL" id="RWT21916.1"/>
    </source>
</evidence>
<comment type="caution">
    <text evidence="1">The sequence shown here is derived from an EMBL/GenBank/DDBJ whole genome shotgun (WGS) entry which is preliminary data.</text>
</comment>
<dbReference type="Proteomes" id="UP000288843">
    <property type="component" value="Unassembled WGS sequence"/>
</dbReference>
<name>A0A443VL48_RAOPL</name>
<proteinExistence type="predicted"/>
<protein>
    <submittedName>
        <fullName evidence="1">Uncharacterized protein</fullName>
    </submittedName>
</protein>
<gene>
    <name evidence="1" type="ORF">DN603_15920</name>
</gene>
<dbReference type="AlphaFoldDB" id="A0A443VL48"/>
<evidence type="ECO:0000313" key="2">
    <source>
        <dbReference type="Proteomes" id="UP000288843"/>
    </source>
</evidence>
<organism evidence="1 2">
    <name type="scientific">Raoultella planticola</name>
    <name type="common">Klebsiella planticola</name>
    <dbReference type="NCBI Taxonomy" id="575"/>
    <lineage>
        <taxon>Bacteria</taxon>
        <taxon>Pseudomonadati</taxon>
        <taxon>Pseudomonadota</taxon>
        <taxon>Gammaproteobacteria</taxon>
        <taxon>Enterobacterales</taxon>
        <taxon>Enterobacteriaceae</taxon>
        <taxon>Klebsiella/Raoultella group</taxon>
        <taxon>Raoultella</taxon>
    </lineage>
</organism>
<dbReference type="EMBL" id="QKOX01000015">
    <property type="protein sequence ID" value="RWT21916.1"/>
    <property type="molecule type" value="Genomic_DNA"/>
</dbReference>
<sequence>MSDVKIDPRTHEGRKALSLMTVHTSSLIAALGLPERSERPDNAYYSKGALCLMAVNAGLTPKDFMK</sequence>
<accession>A0A443VL48</accession>
<reference evidence="1 2" key="1">
    <citation type="submission" date="2018-06" db="EMBL/GenBank/DDBJ databases">
        <title>Carbapenemase-producing Enterobacteriaceae present in wastewater treatment plant effluent and nearby surface waters in the US.</title>
        <authorList>
            <person name="Mathys D.A."/>
            <person name="Mollenkopf D.F."/>
            <person name="Feicht S.M."/>
            <person name="Adams R.J."/>
            <person name="Albers A.L."/>
            <person name="Stuever D.M."/>
            <person name="Daniels J.B."/>
            <person name="Wittum T.E."/>
        </authorList>
    </citation>
    <scope>NUCLEOTIDE SEQUENCE [LARGE SCALE GENOMIC DNA]</scope>
    <source>
        <strain evidence="1 2">GEO_47_Down_B</strain>
    </source>
</reference>